<sequence length="231" mass="26571">MKRILVSALLCTSLLAAAQAQTTHTVKLVDTQLQDVLNVLEDMDIYIHRFDVSQFLDATYNVEVYVEEYKNNQKTGKVHHFDLGKNIRSLDEIPEEHRKGFRKEYQIPAGKKEWNNIKEISIYIRKEERTDTTAAIRISSPNVGIQGFPFTLYPADGKKFISYHTRPFAARAVKTADEMKIPLLLYGSAWAEPGTTFFRFCGENEIDPEMKAEILTHIPHHYVIGLQLKKE</sequence>
<protein>
    <recommendedName>
        <fullName evidence="3">DUF5041 domain-containing protein</fullName>
    </recommendedName>
</protein>
<accession>A0A6N3DSL0</accession>
<evidence type="ECO:0000256" key="1">
    <source>
        <dbReference type="SAM" id="SignalP"/>
    </source>
</evidence>
<dbReference type="Pfam" id="PF16444">
    <property type="entry name" value="DUF5041"/>
    <property type="match status" value="1"/>
</dbReference>
<dbReference type="RefSeq" id="WP_412441955.1">
    <property type="nucleotide sequence ID" value="NZ_CACRUT010000015.1"/>
</dbReference>
<keyword evidence="1" id="KW-0732">Signal</keyword>
<proteinExistence type="predicted"/>
<evidence type="ECO:0000313" key="2">
    <source>
        <dbReference type="EMBL" id="VYU28953.1"/>
    </source>
</evidence>
<dbReference type="InterPro" id="IPR032222">
    <property type="entry name" value="DUF5041"/>
</dbReference>
<dbReference type="AlphaFoldDB" id="A0A6N3DSL0"/>
<feature type="chain" id="PRO_5026792782" description="DUF5041 domain-containing protein" evidence="1">
    <location>
        <begin position="21"/>
        <end position="231"/>
    </location>
</feature>
<gene>
    <name evidence="2" type="ORF">PCLFYP37_02416</name>
</gene>
<dbReference type="EMBL" id="CACRUT010000015">
    <property type="protein sequence ID" value="VYU28953.1"/>
    <property type="molecule type" value="Genomic_DNA"/>
</dbReference>
<evidence type="ECO:0008006" key="3">
    <source>
        <dbReference type="Google" id="ProtNLM"/>
    </source>
</evidence>
<feature type="signal peptide" evidence="1">
    <location>
        <begin position="1"/>
        <end position="20"/>
    </location>
</feature>
<organism evidence="2">
    <name type="scientific">Paraprevotella clara</name>
    <dbReference type="NCBI Taxonomy" id="454154"/>
    <lineage>
        <taxon>Bacteria</taxon>
        <taxon>Pseudomonadati</taxon>
        <taxon>Bacteroidota</taxon>
        <taxon>Bacteroidia</taxon>
        <taxon>Bacteroidales</taxon>
        <taxon>Prevotellaceae</taxon>
        <taxon>Paraprevotella</taxon>
    </lineage>
</organism>
<reference evidence="2" key="1">
    <citation type="submission" date="2019-11" db="EMBL/GenBank/DDBJ databases">
        <authorList>
            <person name="Feng L."/>
        </authorList>
    </citation>
    <scope>NUCLEOTIDE SEQUENCE</scope>
    <source>
        <strain evidence="2">PclaraLFYP37</strain>
    </source>
</reference>
<name>A0A6N3DSL0_9BACT</name>